<protein>
    <recommendedName>
        <fullName evidence="3">DUF4221 domain-containing protein</fullName>
    </recommendedName>
</protein>
<proteinExistence type="predicted"/>
<dbReference type="EMBL" id="FQTV01000004">
    <property type="protein sequence ID" value="SHE99670.1"/>
    <property type="molecule type" value="Genomic_DNA"/>
</dbReference>
<dbReference type="OrthoDB" id="828261at2"/>
<dbReference type="Pfam" id="PF13970">
    <property type="entry name" value="DUF4221"/>
    <property type="match status" value="1"/>
</dbReference>
<dbReference type="InterPro" id="IPR025316">
    <property type="entry name" value="DUF4221"/>
</dbReference>
<evidence type="ECO:0000313" key="2">
    <source>
        <dbReference type="Proteomes" id="UP000184509"/>
    </source>
</evidence>
<reference evidence="1 2" key="1">
    <citation type="submission" date="2016-11" db="EMBL/GenBank/DDBJ databases">
        <authorList>
            <person name="Jaros S."/>
            <person name="Januszkiewicz K."/>
            <person name="Wedrychowicz H."/>
        </authorList>
    </citation>
    <scope>NUCLEOTIDE SEQUENCE [LARGE SCALE GENOMIC DNA]</scope>
    <source>
        <strain evidence="1 2">DSM 26991</strain>
    </source>
</reference>
<dbReference type="AlphaFoldDB" id="A0A1M4Y1X2"/>
<dbReference type="PROSITE" id="PS51257">
    <property type="entry name" value="PROKAR_LIPOPROTEIN"/>
    <property type="match status" value="1"/>
</dbReference>
<name>A0A1M4Y1X2_9BACE</name>
<sequence length="385" mass="44697">MIRISTWASLIGVFFSLGCQSEHGKCVLQPANEYKEYVIDAESELSTLNLYTFEDHGHEYLTFPVHKKRAILIYDLLSDKLVQNFFFNVEKPRGIGTELYGYYAKDMGHIYVPDFNEKAIYETDTTGVFKKTINFNVTDDGLIPMPAYYNNLHNVQLTFIGNKLYIPQQLNASLGSSWVEKSPIGITVDTVSGNVRKLPMNFPPLIPSKELKNSIEGSLPYSEVFDGKRFVYSFSMDENLYVVSPDHHNIQKIKAKSKYIPELKFRKIPSDFSKTLKTTCEAATYGNIIYDKYRQVYYRFAYPESELDDNEDFLRILNSGKKEFSIIILDKNLKILGETKFPPFTYLPHIFFISKDGLYLSVNHFKRDDFCDWKLRFQKIELIKQ</sequence>
<evidence type="ECO:0000313" key="1">
    <source>
        <dbReference type="EMBL" id="SHE99670.1"/>
    </source>
</evidence>
<dbReference type="Proteomes" id="UP000184509">
    <property type="component" value="Unassembled WGS sequence"/>
</dbReference>
<organism evidence="1 2">
    <name type="scientific">Bacteroides luti</name>
    <dbReference type="NCBI Taxonomy" id="1297750"/>
    <lineage>
        <taxon>Bacteria</taxon>
        <taxon>Pseudomonadati</taxon>
        <taxon>Bacteroidota</taxon>
        <taxon>Bacteroidia</taxon>
        <taxon>Bacteroidales</taxon>
        <taxon>Bacteroidaceae</taxon>
        <taxon>Bacteroides</taxon>
    </lineage>
</organism>
<accession>A0A1M4Y1X2</accession>
<dbReference type="RefSeq" id="WP_083547607.1">
    <property type="nucleotide sequence ID" value="NZ_FQTV01000004.1"/>
</dbReference>
<evidence type="ECO:0008006" key="3">
    <source>
        <dbReference type="Google" id="ProtNLM"/>
    </source>
</evidence>
<gene>
    <name evidence="1" type="ORF">SAMN05444405_104190</name>
</gene>
<dbReference type="STRING" id="1297750.SAMN05444405_104190"/>
<keyword evidence="2" id="KW-1185">Reference proteome</keyword>